<dbReference type="SUPFAM" id="SSF48452">
    <property type="entry name" value="TPR-like"/>
    <property type="match status" value="1"/>
</dbReference>
<evidence type="ECO:0000313" key="3">
    <source>
        <dbReference type="EMBL" id="CAK8684715.1"/>
    </source>
</evidence>
<dbReference type="InterPro" id="IPR019734">
    <property type="entry name" value="TPR_rpt"/>
</dbReference>
<gene>
    <name evidence="3" type="ORF">CVLEPA_LOCUS15838</name>
</gene>
<dbReference type="Proteomes" id="UP001642483">
    <property type="component" value="Unassembled WGS sequence"/>
</dbReference>
<evidence type="ECO:0000259" key="2">
    <source>
        <dbReference type="Pfam" id="PF03445"/>
    </source>
</evidence>
<dbReference type="Gene3D" id="1.25.40.10">
    <property type="entry name" value="Tetratricopeptide repeat domain"/>
    <property type="match status" value="1"/>
</dbReference>
<dbReference type="PANTHER" id="PTHR19959">
    <property type="entry name" value="KINESIN LIGHT CHAIN"/>
    <property type="match status" value="1"/>
</dbReference>
<comment type="caution">
    <text evidence="3">The sequence shown here is derived from an EMBL/GenBank/DDBJ whole genome shotgun (WGS) entry which is preliminary data.</text>
</comment>
<sequence length="833" mass="95937">MTMEDPTLFEFWKEEVDLSENLRQQCNVDGEENTELSAGIFHKLGMIYKRKYEEFYWRLLFAKDVASLIDLFSPRVSTEIESVLPQILIDLRWSIIQSSILLNASLVRKPSNIEEVKRNLKDLQYFVLRLNGITYPFDISLYIERFIGESVKNMREETNGALKVLRHIPFDYPKESLHEVERGKTERVKLIVDYIAAKYAFIMRGISDACTTLMGKVPCRYAVVGVGEAGRNEMTTHSDFKHIILLEDEFFQNFDENGDQHEFALRYFQSFSHLFHVVVIRFGETVVSDASLPSLNDCENKENDWFYDDCTPAGISFDGMALRDSSSSHTKQGGSKCKLWKEDLIKPVSEMMELLDVDVELKNGLRLKDLLTSTRFVAGDRSVYDDFSNRVTDHLQKSEKLKHEDLLLILKDDLDNFDIGTYLDSLAVYTPFDLRRVVHRSTTLFITALGQFNSIYHTPCSCYEILDILADRKIIDKESIHALTYIVSIALEVRLKLCRNNGKRTVRDKQPPFYGPLHSILVEQIECVGERVLIDYYKMMWSLQNMINQNSYYMMATDTDNDIYMLYNLGLWGRALQEWRHEQRIHPFNKHRVLSALILSGAYDEAVELGRSLLNQSSSTSGKITSLANLTRALISASCKDEKIKAELKKYMKTPPKGASQYDKWIVHESYAKYVFHLDNDYMKALGAFIKLQGMLQNTESLSKEFQEIAKMLYASNLAEIARCLHLSENNKQAAKKVCEASKAFSQLKACHLQDVQENNITLAVCYYSDDDYVNALEAFEKVLSLHKKHFCPLVERKIRGIEIAVDICSKKINGEITDDTKLPMCEIQVFVI</sequence>
<name>A0ABP0FZQ8_CLALP</name>
<evidence type="ECO:0000313" key="4">
    <source>
        <dbReference type="Proteomes" id="UP001642483"/>
    </source>
</evidence>
<dbReference type="EMBL" id="CAWYQH010000098">
    <property type="protein sequence ID" value="CAK8684715.1"/>
    <property type="molecule type" value="Genomic_DNA"/>
</dbReference>
<accession>A0ABP0FZQ8</accession>
<evidence type="ECO:0000256" key="1">
    <source>
        <dbReference type="PROSITE-ProRule" id="PRU00339"/>
    </source>
</evidence>
<proteinExistence type="predicted"/>
<reference evidence="3 4" key="1">
    <citation type="submission" date="2024-02" db="EMBL/GenBank/DDBJ databases">
        <authorList>
            <person name="Daric V."/>
            <person name="Darras S."/>
        </authorList>
    </citation>
    <scope>NUCLEOTIDE SEQUENCE [LARGE SCALE GENOMIC DNA]</scope>
</reference>
<feature type="repeat" description="TPR" evidence="1">
    <location>
        <begin position="757"/>
        <end position="790"/>
    </location>
</feature>
<dbReference type="PROSITE" id="PS50005">
    <property type="entry name" value="TPR"/>
    <property type="match status" value="1"/>
</dbReference>
<dbReference type="InterPro" id="IPR005105">
    <property type="entry name" value="GlnD_Uridyltrans_N"/>
</dbReference>
<organism evidence="3 4">
    <name type="scientific">Clavelina lepadiformis</name>
    <name type="common">Light-bulb sea squirt</name>
    <name type="synonym">Ascidia lepadiformis</name>
    <dbReference type="NCBI Taxonomy" id="159417"/>
    <lineage>
        <taxon>Eukaryota</taxon>
        <taxon>Metazoa</taxon>
        <taxon>Chordata</taxon>
        <taxon>Tunicata</taxon>
        <taxon>Ascidiacea</taxon>
        <taxon>Aplousobranchia</taxon>
        <taxon>Clavelinidae</taxon>
        <taxon>Clavelina</taxon>
    </lineage>
</organism>
<keyword evidence="1" id="KW-0802">TPR repeat</keyword>
<feature type="domain" description="Protein-PII uridylyltransferase N-terminal" evidence="2">
    <location>
        <begin position="186"/>
        <end position="283"/>
    </location>
</feature>
<dbReference type="PANTHER" id="PTHR19959:SF119">
    <property type="entry name" value="FUNGAL LIPASE-LIKE DOMAIN-CONTAINING PROTEIN"/>
    <property type="match status" value="1"/>
</dbReference>
<keyword evidence="4" id="KW-1185">Reference proteome</keyword>
<protein>
    <recommendedName>
        <fullName evidence="2">Protein-PII uridylyltransferase N-terminal domain-containing protein</fullName>
    </recommendedName>
</protein>
<dbReference type="InterPro" id="IPR011990">
    <property type="entry name" value="TPR-like_helical_dom_sf"/>
</dbReference>
<dbReference type="Pfam" id="PF03445">
    <property type="entry name" value="DUF294"/>
    <property type="match status" value="1"/>
</dbReference>